<feature type="chain" id="PRO_5032507707" evidence="4">
    <location>
        <begin position="26"/>
        <end position="959"/>
    </location>
</feature>
<dbReference type="Proteomes" id="UP000548326">
    <property type="component" value="Unassembled WGS sequence"/>
</dbReference>
<keyword evidence="2 10" id="KW-0378">Hydrolase</keyword>
<feature type="domain" description="Glycoside hydrolase family 2" evidence="9">
    <location>
        <begin position="702"/>
        <end position="769"/>
    </location>
</feature>
<reference evidence="10 11" key="1">
    <citation type="submission" date="2020-08" db="EMBL/GenBank/DDBJ databases">
        <title>Genomic Encyclopedia of Type Strains, Phase IV (KMG-V): Genome sequencing to study the core and pangenomes of soil and plant-associated prokaryotes.</title>
        <authorList>
            <person name="Whitman W."/>
        </authorList>
    </citation>
    <scope>NUCLEOTIDE SEQUENCE [LARGE SCALE GENOMIC DNA]</scope>
    <source>
        <strain evidence="10 11">MP601</strain>
    </source>
</reference>
<dbReference type="InterPro" id="IPR048230">
    <property type="entry name" value="GalA-like"/>
</dbReference>
<dbReference type="InterPro" id="IPR006101">
    <property type="entry name" value="Glyco_hydro_2"/>
</dbReference>
<dbReference type="PANTHER" id="PTHR42732">
    <property type="entry name" value="BETA-GALACTOSIDASE"/>
    <property type="match status" value="1"/>
</dbReference>
<dbReference type="GO" id="GO:0004565">
    <property type="term" value="F:beta-galactosidase activity"/>
    <property type="evidence" value="ECO:0007669"/>
    <property type="project" value="UniProtKB-EC"/>
</dbReference>
<comment type="caution">
    <text evidence="10">The sequence shown here is derived from an EMBL/GenBank/DDBJ whole genome shotgun (WGS) entry which is preliminary data.</text>
</comment>
<dbReference type="InterPro" id="IPR006103">
    <property type="entry name" value="Glyco_hydro_2_cat"/>
</dbReference>
<feature type="domain" description="Glycoside hydrolase family 2 immunoglobulin-like beta-sandwich" evidence="5">
    <location>
        <begin position="226"/>
        <end position="329"/>
    </location>
</feature>
<dbReference type="InterPro" id="IPR006104">
    <property type="entry name" value="Glyco_hydro_2_N"/>
</dbReference>
<evidence type="ECO:0000259" key="5">
    <source>
        <dbReference type="Pfam" id="PF00703"/>
    </source>
</evidence>
<evidence type="ECO:0000256" key="1">
    <source>
        <dbReference type="ARBA" id="ARBA00007401"/>
    </source>
</evidence>
<evidence type="ECO:0000259" key="7">
    <source>
        <dbReference type="Pfam" id="PF02837"/>
    </source>
</evidence>
<proteinExistence type="inferred from homology"/>
<dbReference type="InterPro" id="IPR023232">
    <property type="entry name" value="Glyco_hydro_2_AS"/>
</dbReference>
<evidence type="ECO:0000313" key="10">
    <source>
        <dbReference type="EMBL" id="MBB6130657.1"/>
    </source>
</evidence>
<dbReference type="PROSITE" id="PS00608">
    <property type="entry name" value="GLYCOSYL_HYDROL_F2_2"/>
    <property type="match status" value="1"/>
</dbReference>
<dbReference type="InterPro" id="IPR040605">
    <property type="entry name" value="Glyco_hydro2_dom5"/>
</dbReference>
<dbReference type="Gene3D" id="2.60.120.260">
    <property type="entry name" value="Galactose-binding domain-like"/>
    <property type="match status" value="1"/>
</dbReference>
<evidence type="ECO:0000259" key="9">
    <source>
        <dbReference type="Pfam" id="PF18565"/>
    </source>
</evidence>
<feature type="domain" description="Glycoside hydrolase family 2" evidence="9">
    <location>
        <begin position="913"/>
        <end position="952"/>
    </location>
</feature>
<dbReference type="InterPro" id="IPR013783">
    <property type="entry name" value="Ig-like_fold"/>
</dbReference>
<keyword evidence="4" id="KW-0732">Signal</keyword>
<dbReference type="GO" id="GO:0005975">
    <property type="term" value="P:carbohydrate metabolic process"/>
    <property type="evidence" value="ECO:0007669"/>
    <property type="project" value="InterPro"/>
</dbReference>
<dbReference type="PANTHER" id="PTHR42732:SF1">
    <property type="entry name" value="BETA-MANNOSIDASE"/>
    <property type="match status" value="1"/>
</dbReference>
<dbReference type="InterPro" id="IPR032311">
    <property type="entry name" value="DUF4982"/>
</dbReference>
<gene>
    <name evidence="10" type="ORF">HDF22_004800</name>
</gene>
<evidence type="ECO:0000256" key="4">
    <source>
        <dbReference type="SAM" id="SignalP"/>
    </source>
</evidence>
<dbReference type="InterPro" id="IPR008979">
    <property type="entry name" value="Galactose-bd-like_sf"/>
</dbReference>
<feature type="domain" description="Glycosyl hydrolases family 2 sugar binding" evidence="7">
    <location>
        <begin position="121"/>
        <end position="214"/>
    </location>
</feature>
<evidence type="ECO:0000313" key="11">
    <source>
        <dbReference type="Proteomes" id="UP000548326"/>
    </source>
</evidence>
<dbReference type="EC" id="3.2.1.23" evidence="10"/>
<dbReference type="Gene3D" id="2.60.40.10">
    <property type="entry name" value="Immunoglobulins"/>
    <property type="match status" value="4"/>
</dbReference>
<dbReference type="EMBL" id="JACHCA010000016">
    <property type="protein sequence ID" value="MBB6130657.1"/>
    <property type="molecule type" value="Genomic_DNA"/>
</dbReference>
<organism evidence="10 11">
    <name type="scientific">Mucilaginibacter lappiensis</name>
    <dbReference type="NCBI Taxonomy" id="354630"/>
    <lineage>
        <taxon>Bacteria</taxon>
        <taxon>Pseudomonadati</taxon>
        <taxon>Bacteroidota</taxon>
        <taxon>Sphingobacteriia</taxon>
        <taxon>Sphingobacteriales</taxon>
        <taxon>Sphingobacteriaceae</taxon>
        <taxon>Mucilaginibacter</taxon>
    </lineage>
</organism>
<dbReference type="SUPFAM" id="SSF49303">
    <property type="entry name" value="beta-Galactosidase/glucuronidase domain"/>
    <property type="match status" value="1"/>
</dbReference>
<sequence length="959" mass="105395">MKNKYIKKGIFCILLLATVKTATYAQPSVAASKREHVCIDNDWRFALGHPYDPAKDFYNGTGGFSYFAKTGYGDGAASPGFDDRGWRKINLPHDWAVEQPFSPKGSTSHGSKAIGRNFPDASVGWYRKTFVVPATDLGKHISIAFDGVFRNSIVWVNGHYLGTEPSGYNSFEYDISEYLNYGGNNVIAVRADATMEEGWFYEGAGIYRHVWLNKTDQLHIAANGTCVTTQVKNNIADVTATATIINSDKKARSFSVTQTIVDADGKTLATGKATGLTLKPFTSQDVKSVLPVTNPKLWSIETPFLHRLLTTVEENGAVTDSYTTTFGIRTIRFDANEGFFLNGKHVKIKGTNNHQDHAGVGAAMPDALQEFRIRTLKGMGCNAYRCSHHPPTPELLDACDRLGMLVIDENRLMGVASTELNDLKRMILRDRNHPSIISWSIGNEEWGIEGNITGARIAATMQTFAKSIDSSRYITAAISGGIGNGISTVIDVLGYNYVATKNTDEQHKKYPHQFSWGTEEGSTVASRGIYEDDMSKQQLVAYDRKQNEFFYSLEQGWKHYAARPYLAGMFIWTGFDYRGEPTPFGWPSVVSYFGMVDACGFPKDDYYYLKAWWTDQTVVHLLPHWNWQGKEGQEIRVCAYSNCDEVELFLNKKSLGKKIMELNGHLEWQVKYQPGTLEAIGYKKGVKAGSDIVKTTLAPAQIKLQADRAAIKADGKDIAIIAVQAADKNALGVPTAENEVGFSIGGPGKIIGVGNGNQTSLEPDQYVERANLVSIGNLKEKFVDDLNVKAEVAADYDDSGWQTAFKDVRDDNFGQKVKALVYRAGFSIPADAAAATATFFSKNIGKVQSIYINGKQIAKEIKEIDESPEFKLDASLLHPGINTIAIVATPLLKANIWSGVNTDPGLIQLLYPAASYKRKLFNGNAQVIVQSTGQPGQIILKATSPGLKAAVVQITAADK</sequence>
<protein>
    <submittedName>
        <fullName evidence="10">Beta-galactosidase</fullName>
        <ecNumber evidence="10">3.2.1.23</ecNumber>
    </submittedName>
</protein>
<name>A0A841JI89_9SPHI</name>
<dbReference type="NCBIfam" id="NF041462">
    <property type="entry name" value="GalA"/>
    <property type="match status" value="1"/>
</dbReference>
<dbReference type="PRINTS" id="PR00132">
    <property type="entry name" value="GLHYDRLASE2"/>
</dbReference>
<dbReference type="RefSeq" id="WP_183589380.1">
    <property type="nucleotide sequence ID" value="NZ_JACHCA010000016.1"/>
</dbReference>
<dbReference type="InterPro" id="IPR017853">
    <property type="entry name" value="GH"/>
</dbReference>
<feature type="signal peptide" evidence="4">
    <location>
        <begin position="1"/>
        <end position="25"/>
    </location>
</feature>
<dbReference type="Pfam" id="PF00703">
    <property type="entry name" value="Glyco_hydro_2"/>
    <property type="match status" value="1"/>
</dbReference>
<evidence type="ECO:0000259" key="8">
    <source>
        <dbReference type="Pfam" id="PF16355"/>
    </source>
</evidence>
<dbReference type="AlphaFoldDB" id="A0A841JI89"/>
<dbReference type="InterPro" id="IPR051913">
    <property type="entry name" value="GH2_Domain-Containing"/>
</dbReference>
<keyword evidence="3 10" id="KW-0326">Glycosidase</keyword>
<dbReference type="Gene3D" id="3.20.20.80">
    <property type="entry name" value="Glycosidases"/>
    <property type="match status" value="1"/>
</dbReference>
<evidence type="ECO:0000256" key="2">
    <source>
        <dbReference type="ARBA" id="ARBA00022801"/>
    </source>
</evidence>
<dbReference type="SUPFAM" id="SSF51445">
    <property type="entry name" value="(Trans)glycosidases"/>
    <property type="match status" value="1"/>
</dbReference>
<feature type="domain" description="Glycoside hydrolase family 2 catalytic" evidence="6">
    <location>
        <begin position="337"/>
        <end position="504"/>
    </location>
</feature>
<accession>A0A841JI89</accession>
<dbReference type="Pfam" id="PF18565">
    <property type="entry name" value="Glyco_hydro2_C5"/>
    <property type="match status" value="2"/>
</dbReference>
<dbReference type="Pfam" id="PF02836">
    <property type="entry name" value="Glyco_hydro_2_C"/>
    <property type="match status" value="1"/>
</dbReference>
<evidence type="ECO:0000259" key="6">
    <source>
        <dbReference type="Pfam" id="PF02836"/>
    </source>
</evidence>
<dbReference type="InterPro" id="IPR036156">
    <property type="entry name" value="Beta-gal/glucu_dom_sf"/>
</dbReference>
<feature type="domain" description="DUF4982" evidence="8">
    <location>
        <begin position="632"/>
        <end position="687"/>
    </location>
</feature>
<dbReference type="Pfam" id="PF02837">
    <property type="entry name" value="Glyco_hydro_2_N"/>
    <property type="match status" value="1"/>
</dbReference>
<comment type="similarity">
    <text evidence="1">Belongs to the glycosyl hydrolase 2 family.</text>
</comment>
<dbReference type="SUPFAM" id="SSF49785">
    <property type="entry name" value="Galactose-binding domain-like"/>
    <property type="match status" value="1"/>
</dbReference>
<dbReference type="InterPro" id="IPR006102">
    <property type="entry name" value="Ig-like_GH2"/>
</dbReference>
<dbReference type="Pfam" id="PF16355">
    <property type="entry name" value="DUF4982"/>
    <property type="match status" value="1"/>
</dbReference>
<evidence type="ECO:0000256" key="3">
    <source>
        <dbReference type="ARBA" id="ARBA00023295"/>
    </source>
</evidence>